<dbReference type="InterPro" id="IPR041916">
    <property type="entry name" value="Anti_sigma_zinc_sf"/>
</dbReference>
<name>A0ABW1A2K7_9ACTN</name>
<dbReference type="Gene3D" id="1.10.10.1320">
    <property type="entry name" value="Anti-sigma factor, zinc-finger domain"/>
    <property type="match status" value="1"/>
</dbReference>
<evidence type="ECO:0000256" key="3">
    <source>
        <dbReference type="SAM" id="MobiDB-lite"/>
    </source>
</evidence>
<feature type="region of interest" description="Disordered" evidence="3">
    <location>
        <begin position="60"/>
        <end position="102"/>
    </location>
</feature>
<reference evidence="6" key="1">
    <citation type="journal article" date="2019" name="Int. J. Syst. Evol. Microbiol.">
        <title>The Global Catalogue of Microorganisms (GCM) 10K type strain sequencing project: providing services to taxonomists for standard genome sequencing and annotation.</title>
        <authorList>
            <consortium name="The Broad Institute Genomics Platform"/>
            <consortium name="The Broad Institute Genome Sequencing Center for Infectious Disease"/>
            <person name="Wu L."/>
            <person name="Ma J."/>
        </authorList>
    </citation>
    <scope>NUCLEOTIDE SEQUENCE [LARGE SCALE GENOMIC DNA]</scope>
    <source>
        <strain evidence="6">KCTC 42087</strain>
    </source>
</reference>
<evidence type="ECO:0000259" key="4">
    <source>
        <dbReference type="Pfam" id="PF13490"/>
    </source>
</evidence>
<sequence>MGGTDCGEYRVGLGVYAIGRLAGDEAAVLREHLAGCGGCRAELDELRAVADLLTRTMAPADGEAAAAPRTERGAGRRARTRPSGASSRLLNGACAASRPPGR</sequence>
<dbReference type="RefSeq" id="WP_378284590.1">
    <property type="nucleotide sequence ID" value="NZ_JBHSON010000037.1"/>
</dbReference>
<comment type="caution">
    <text evidence="5">The sequence shown here is derived from an EMBL/GenBank/DDBJ whole genome shotgun (WGS) entry which is preliminary data.</text>
</comment>
<proteinExistence type="predicted"/>
<accession>A0ABW1A2K7</accession>
<dbReference type="EMBL" id="JBHSON010000037">
    <property type="protein sequence ID" value="MFC5748892.1"/>
    <property type="molecule type" value="Genomic_DNA"/>
</dbReference>
<evidence type="ECO:0000313" key="5">
    <source>
        <dbReference type="EMBL" id="MFC5748892.1"/>
    </source>
</evidence>
<keyword evidence="1" id="KW-0805">Transcription regulation</keyword>
<dbReference type="InterPro" id="IPR027383">
    <property type="entry name" value="Znf_put"/>
</dbReference>
<dbReference type="Pfam" id="PF13490">
    <property type="entry name" value="zf-HC2"/>
    <property type="match status" value="1"/>
</dbReference>
<evidence type="ECO:0000313" key="6">
    <source>
        <dbReference type="Proteomes" id="UP001596074"/>
    </source>
</evidence>
<feature type="domain" description="Putative zinc-finger" evidence="4">
    <location>
        <begin position="19"/>
        <end position="40"/>
    </location>
</feature>
<dbReference type="Proteomes" id="UP001596074">
    <property type="component" value="Unassembled WGS sequence"/>
</dbReference>
<evidence type="ECO:0000256" key="1">
    <source>
        <dbReference type="ARBA" id="ARBA00023015"/>
    </source>
</evidence>
<keyword evidence="6" id="KW-1185">Reference proteome</keyword>
<gene>
    <name evidence="5" type="ORF">ACFPZN_25025</name>
</gene>
<protein>
    <submittedName>
        <fullName evidence="5">Zf-HC2 domain-containing protein</fullName>
    </submittedName>
</protein>
<evidence type="ECO:0000256" key="2">
    <source>
        <dbReference type="ARBA" id="ARBA00023163"/>
    </source>
</evidence>
<organism evidence="5 6">
    <name type="scientific">Actinomadura rugatobispora</name>
    <dbReference type="NCBI Taxonomy" id="1994"/>
    <lineage>
        <taxon>Bacteria</taxon>
        <taxon>Bacillati</taxon>
        <taxon>Actinomycetota</taxon>
        <taxon>Actinomycetes</taxon>
        <taxon>Streptosporangiales</taxon>
        <taxon>Thermomonosporaceae</taxon>
        <taxon>Actinomadura</taxon>
    </lineage>
</organism>
<keyword evidence="2" id="KW-0804">Transcription</keyword>